<reference evidence="2 3" key="1">
    <citation type="submission" date="2019-07" db="EMBL/GenBank/DDBJ databases">
        <title>Whole genome shotgun sequence of Nocardia ninae NBRC 108245.</title>
        <authorList>
            <person name="Hosoyama A."/>
            <person name="Uohara A."/>
            <person name="Ohji S."/>
            <person name="Ichikawa N."/>
        </authorList>
    </citation>
    <scope>NUCLEOTIDE SEQUENCE [LARGE SCALE GENOMIC DNA]</scope>
    <source>
        <strain evidence="2 3">NBRC 108245</strain>
    </source>
</reference>
<evidence type="ECO:0000313" key="2">
    <source>
        <dbReference type="EMBL" id="GEM43558.1"/>
    </source>
</evidence>
<keyword evidence="2" id="KW-0808">Transferase</keyword>
<protein>
    <submittedName>
        <fullName evidence="2">Nucleoside/nucleotide kinase family protein</fullName>
    </submittedName>
</protein>
<evidence type="ECO:0000259" key="1">
    <source>
        <dbReference type="Pfam" id="PF00485"/>
    </source>
</evidence>
<organism evidence="2 3">
    <name type="scientific">Nocardia ninae NBRC 108245</name>
    <dbReference type="NCBI Taxonomy" id="1210091"/>
    <lineage>
        <taxon>Bacteria</taxon>
        <taxon>Bacillati</taxon>
        <taxon>Actinomycetota</taxon>
        <taxon>Actinomycetes</taxon>
        <taxon>Mycobacteriales</taxon>
        <taxon>Nocardiaceae</taxon>
        <taxon>Nocardia</taxon>
    </lineage>
</organism>
<dbReference type="EMBL" id="BJXA01000103">
    <property type="protein sequence ID" value="GEM43558.1"/>
    <property type="molecule type" value="Genomic_DNA"/>
</dbReference>
<keyword evidence="3" id="KW-1185">Reference proteome</keyword>
<dbReference type="SUPFAM" id="SSF52540">
    <property type="entry name" value="P-loop containing nucleoside triphosphate hydrolases"/>
    <property type="match status" value="1"/>
</dbReference>
<dbReference type="InterPro" id="IPR006083">
    <property type="entry name" value="PRK/URK"/>
</dbReference>
<sequence>MVDRAYAETSLSALVQRVREHAAGRGSRYLLGIVGPPGAGKSTLSVRLRKALNADAPVAEIAPMDGYHLTDEVLRAAGNLARKGEPDTFDTVAFVANLRRLRDAPVGEPVPWPVFDRTVGDPIPAGIVFERQTIVVTEGNYLLLDDVGDREWSAVRKLLDECWYLDAPRALLEQRLLRRHIRGGRTAAAAEAKVHDSDLHNADLIDTTKFRADLILRQRGGRYEVWR</sequence>
<dbReference type="InterPro" id="IPR027417">
    <property type="entry name" value="P-loop_NTPase"/>
</dbReference>
<dbReference type="AlphaFoldDB" id="A0A511MTL1"/>
<gene>
    <name evidence="2" type="ORF">NN4_80770</name>
</gene>
<keyword evidence="2" id="KW-0418">Kinase</keyword>
<dbReference type="Proteomes" id="UP000321424">
    <property type="component" value="Unassembled WGS sequence"/>
</dbReference>
<dbReference type="Pfam" id="PF00485">
    <property type="entry name" value="PRK"/>
    <property type="match status" value="1"/>
</dbReference>
<proteinExistence type="predicted"/>
<dbReference type="GO" id="GO:0005524">
    <property type="term" value="F:ATP binding"/>
    <property type="evidence" value="ECO:0007669"/>
    <property type="project" value="InterPro"/>
</dbReference>
<evidence type="ECO:0000313" key="3">
    <source>
        <dbReference type="Proteomes" id="UP000321424"/>
    </source>
</evidence>
<accession>A0A511MTL1</accession>
<comment type="caution">
    <text evidence="2">The sequence shown here is derived from an EMBL/GenBank/DDBJ whole genome shotgun (WGS) entry which is preliminary data.</text>
</comment>
<dbReference type="GO" id="GO:0016301">
    <property type="term" value="F:kinase activity"/>
    <property type="evidence" value="ECO:0007669"/>
    <property type="project" value="UniProtKB-KW"/>
</dbReference>
<dbReference type="PANTHER" id="PTHR10285">
    <property type="entry name" value="URIDINE KINASE"/>
    <property type="match status" value="1"/>
</dbReference>
<dbReference type="NCBIfam" id="NF006743">
    <property type="entry name" value="PRK09270.1-2"/>
    <property type="match status" value="1"/>
</dbReference>
<dbReference type="Gene3D" id="3.40.50.300">
    <property type="entry name" value="P-loop containing nucleotide triphosphate hydrolases"/>
    <property type="match status" value="1"/>
</dbReference>
<feature type="domain" description="Phosphoribulokinase/uridine kinase" evidence="1">
    <location>
        <begin position="31"/>
        <end position="217"/>
    </location>
</feature>
<name>A0A511MTL1_9NOCA</name>